<dbReference type="PANTHER" id="PTHR43668:SF2">
    <property type="entry name" value="ALLANTOINASE"/>
    <property type="match status" value="1"/>
</dbReference>
<evidence type="ECO:0000256" key="6">
    <source>
        <dbReference type="HAMAP-Rule" id="MF_00220"/>
    </source>
</evidence>
<protein>
    <recommendedName>
        <fullName evidence="6">Dihydroorotase</fullName>
        <shortName evidence="6">DHOase</shortName>
        <ecNumber evidence="6">3.5.2.3</ecNumber>
    </recommendedName>
</protein>
<keyword evidence="4 6" id="KW-0378">Hydrolase</keyword>
<feature type="binding site" evidence="6">
    <location>
        <position position="63"/>
    </location>
    <ligand>
        <name>Zn(2+)</name>
        <dbReference type="ChEBI" id="CHEBI:29105"/>
        <label>1</label>
    </ligand>
</feature>
<dbReference type="Proteomes" id="UP000268469">
    <property type="component" value="Unassembled WGS sequence"/>
</dbReference>
<dbReference type="GO" id="GO:0044205">
    <property type="term" value="P:'de novo' UMP biosynthetic process"/>
    <property type="evidence" value="ECO:0007669"/>
    <property type="project" value="UniProtKB-UniRule"/>
</dbReference>
<dbReference type="InterPro" id="IPR002195">
    <property type="entry name" value="Dihydroorotase_CS"/>
</dbReference>
<dbReference type="Pfam" id="PF01979">
    <property type="entry name" value="Amidohydro_1"/>
    <property type="match status" value="1"/>
</dbReference>
<dbReference type="SUPFAM" id="SSF51556">
    <property type="entry name" value="Metallo-dependent hydrolases"/>
    <property type="match status" value="1"/>
</dbReference>
<evidence type="ECO:0000256" key="4">
    <source>
        <dbReference type="ARBA" id="ARBA00022801"/>
    </source>
</evidence>
<gene>
    <name evidence="6" type="primary">pyrC</name>
    <name evidence="8" type="ORF">DRP53_09450</name>
</gene>
<feature type="binding site" evidence="6">
    <location>
        <position position="233"/>
    </location>
    <ligand>
        <name>Zn(2+)</name>
        <dbReference type="ChEBI" id="CHEBI:29105"/>
        <label>2</label>
    </ligand>
</feature>
<feature type="binding site" evidence="6">
    <location>
        <position position="310"/>
    </location>
    <ligand>
        <name>substrate</name>
    </ligand>
</feature>
<dbReference type="Gene3D" id="2.30.40.10">
    <property type="entry name" value="Urease, subunit C, domain 1"/>
    <property type="match status" value="1"/>
</dbReference>
<feature type="active site" evidence="6">
    <location>
        <position position="306"/>
    </location>
</feature>
<proteinExistence type="inferred from homology"/>
<feature type="domain" description="Amidohydrolase-related" evidence="7">
    <location>
        <begin position="52"/>
        <end position="421"/>
    </location>
</feature>
<dbReference type="CDD" id="cd01317">
    <property type="entry name" value="DHOase_IIa"/>
    <property type="match status" value="1"/>
</dbReference>
<feature type="binding site" evidence="6">
    <location>
        <position position="153"/>
    </location>
    <ligand>
        <name>Zn(2+)</name>
        <dbReference type="ChEBI" id="CHEBI:29105"/>
        <label>2</label>
    </ligand>
</feature>
<evidence type="ECO:0000256" key="2">
    <source>
        <dbReference type="ARBA" id="ARBA00010286"/>
    </source>
</evidence>
<evidence type="ECO:0000313" key="9">
    <source>
        <dbReference type="Proteomes" id="UP000268469"/>
    </source>
</evidence>
<comment type="catalytic activity">
    <reaction evidence="6">
        <text>(S)-dihydroorotate + H2O = N-carbamoyl-L-aspartate + H(+)</text>
        <dbReference type="Rhea" id="RHEA:24296"/>
        <dbReference type="ChEBI" id="CHEBI:15377"/>
        <dbReference type="ChEBI" id="CHEBI:15378"/>
        <dbReference type="ChEBI" id="CHEBI:30864"/>
        <dbReference type="ChEBI" id="CHEBI:32814"/>
        <dbReference type="EC" id="3.5.2.3"/>
    </reaction>
</comment>
<dbReference type="EC" id="3.5.2.3" evidence="6"/>
<comment type="caution">
    <text evidence="8">The sequence shown here is derived from an EMBL/GenBank/DDBJ whole genome shotgun (WGS) entry which is preliminary data.</text>
</comment>
<dbReference type="PROSITE" id="PS00483">
    <property type="entry name" value="DIHYDROOROTASE_2"/>
    <property type="match status" value="1"/>
</dbReference>
<feature type="binding site" evidence="6">
    <location>
        <begin position="63"/>
        <end position="65"/>
    </location>
    <ligand>
        <name>substrate</name>
    </ligand>
</feature>
<dbReference type="GO" id="GO:0006145">
    <property type="term" value="P:purine nucleobase catabolic process"/>
    <property type="evidence" value="ECO:0007669"/>
    <property type="project" value="TreeGrafter"/>
</dbReference>
<comment type="cofactor">
    <cofactor evidence="6">
        <name>Zn(2+)</name>
        <dbReference type="ChEBI" id="CHEBI:29105"/>
    </cofactor>
    <text evidence="6">Binds 2 Zn(2+) ions per subunit.</text>
</comment>
<keyword evidence="3 6" id="KW-0479">Metal-binding</keyword>
<dbReference type="SUPFAM" id="SSF51338">
    <property type="entry name" value="Composite domain of metallo-dependent hydrolases"/>
    <property type="match status" value="1"/>
</dbReference>
<dbReference type="GO" id="GO:0005737">
    <property type="term" value="C:cytoplasm"/>
    <property type="evidence" value="ECO:0007669"/>
    <property type="project" value="TreeGrafter"/>
</dbReference>
<evidence type="ECO:0000259" key="7">
    <source>
        <dbReference type="Pfam" id="PF01979"/>
    </source>
</evidence>
<keyword evidence="5 6" id="KW-0665">Pyrimidine biosynthesis</keyword>
<dbReference type="InterPro" id="IPR004722">
    <property type="entry name" value="DHOase"/>
</dbReference>
<feature type="binding site" evidence="6">
    <location>
        <position position="95"/>
    </location>
    <ligand>
        <name>substrate</name>
    </ligand>
</feature>
<dbReference type="AlphaFoldDB" id="A0A660SG74"/>
<dbReference type="Gene3D" id="3.20.20.140">
    <property type="entry name" value="Metal-dependent hydrolases"/>
    <property type="match status" value="1"/>
</dbReference>
<keyword evidence="6" id="KW-0862">Zinc</keyword>
<comment type="function">
    <text evidence="1 6">Catalyzes the reversible cyclization of carbamoyl aspartate to dihydroorotate.</text>
</comment>
<feature type="binding site" evidence="6">
    <location>
        <position position="180"/>
    </location>
    <ligand>
        <name>Zn(2+)</name>
        <dbReference type="ChEBI" id="CHEBI:29105"/>
        <label>2</label>
    </ligand>
</feature>
<dbReference type="InterPro" id="IPR011059">
    <property type="entry name" value="Metal-dep_hydrolase_composite"/>
</dbReference>
<dbReference type="GO" id="GO:0008270">
    <property type="term" value="F:zinc ion binding"/>
    <property type="evidence" value="ECO:0007669"/>
    <property type="project" value="UniProtKB-UniRule"/>
</dbReference>
<evidence type="ECO:0000313" key="8">
    <source>
        <dbReference type="EMBL" id="RKX69001.1"/>
    </source>
</evidence>
<dbReference type="NCBIfam" id="TIGR00857">
    <property type="entry name" value="pyrC_multi"/>
    <property type="match status" value="1"/>
</dbReference>
<dbReference type="UniPathway" id="UPA00070">
    <property type="reaction ID" value="UER00117"/>
</dbReference>
<accession>A0A660SG74</accession>
<reference evidence="8 9" key="1">
    <citation type="submission" date="2018-06" db="EMBL/GenBank/DDBJ databases">
        <title>Extensive metabolic versatility and redundancy in microbially diverse, dynamic hydrothermal sediments.</title>
        <authorList>
            <person name="Dombrowski N."/>
            <person name="Teske A."/>
            <person name="Baker B.J."/>
        </authorList>
    </citation>
    <scope>NUCLEOTIDE SEQUENCE [LARGE SCALE GENOMIC DNA]</scope>
    <source>
        <strain evidence="8">B36_G15</strain>
    </source>
</reference>
<sequence length="430" mass="47388">MSSLIIRGGRVIDPPSGLDGKKDIEIREGKIVAISNRIRSTGARVIDARDYLVVPGFIDLHCHLRDPGRPDEETIESGARAAVHGGFTTICCMPNTEPPIDNEGVVQYVIEEAKKARLANVLPVGAITVGRKGEQLTEIGRMVRAGIVAISDDGDTVRNPQLLRSALEYAQIFNIPVMEHCLDTDLHRDGVINEDYYGTISGLSPSPAVAEESIIARDLLLARFTGGRLHILHLTTETGVKLVSWAKAEKIRVTAETCPHYLVLTDKECLSYDTNFKVTPPLRSERDRKALIRGIKDGTIDAIATDHAPHASFEKELEFDQAASGMIGLETCFPLLYTRLVRTGILSLKKIITLLSTNPAKILGLKTKGRIAVGFDADITLIETKTRWRLTPDFFFSRSKNSPFIGERFIGRVVTTIVGGVIRFQEERPK</sequence>
<organism evidence="8 9">
    <name type="scientific">candidate division WOR-3 bacterium</name>
    <dbReference type="NCBI Taxonomy" id="2052148"/>
    <lineage>
        <taxon>Bacteria</taxon>
        <taxon>Bacteria division WOR-3</taxon>
    </lineage>
</organism>
<dbReference type="HAMAP" id="MF_00220_B">
    <property type="entry name" value="PyrC_classI_B"/>
    <property type="match status" value="1"/>
</dbReference>
<dbReference type="GO" id="GO:0004038">
    <property type="term" value="F:allantoinase activity"/>
    <property type="evidence" value="ECO:0007669"/>
    <property type="project" value="TreeGrafter"/>
</dbReference>
<feature type="binding site" evidence="6">
    <location>
        <position position="153"/>
    </location>
    <ligand>
        <name>Zn(2+)</name>
        <dbReference type="ChEBI" id="CHEBI:29105"/>
        <label>1</label>
    </ligand>
</feature>
<comment type="pathway">
    <text evidence="6">Pyrimidine metabolism; UMP biosynthesis via de novo pathway; (S)-dihydroorotate from bicarbonate: step 3/3.</text>
</comment>
<comment type="caution">
    <text evidence="6">Lacks conserved residue(s) required for the propagation of feature annotation.</text>
</comment>
<feature type="binding site" evidence="6">
    <location>
        <position position="306"/>
    </location>
    <ligand>
        <name>Zn(2+)</name>
        <dbReference type="ChEBI" id="CHEBI:29105"/>
        <label>1</label>
    </ligand>
</feature>
<dbReference type="EMBL" id="QNBE01000113">
    <property type="protein sequence ID" value="RKX69001.1"/>
    <property type="molecule type" value="Genomic_DNA"/>
</dbReference>
<dbReference type="PANTHER" id="PTHR43668">
    <property type="entry name" value="ALLANTOINASE"/>
    <property type="match status" value="1"/>
</dbReference>
<name>A0A660SG74_UNCW3</name>
<comment type="similarity">
    <text evidence="2 6">Belongs to the metallo-dependent hydrolases superfamily. DHOase family. Class I DHOase subfamily.</text>
</comment>
<evidence type="ECO:0000256" key="1">
    <source>
        <dbReference type="ARBA" id="ARBA00002368"/>
    </source>
</evidence>
<dbReference type="InterPro" id="IPR006680">
    <property type="entry name" value="Amidohydro-rel"/>
</dbReference>
<evidence type="ECO:0000256" key="5">
    <source>
        <dbReference type="ARBA" id="ARBA00022975"/>
    </source>
</evidence>
<dbReference type="InterPro" id="IPR050138">
    <property type="entry name" value="DHOase/Allantoinase_Hydrolase"/>
</dbReference>
<dbReference type="GO" id="GO:0004151">
    <property type="term" value="F:dihydroorotase activity"/>
    <property type="evidence" value="ECO:0007669"/>
    <property type="project" value="UniProtKB-UniRule"/>
</dbReference>
<feature type="binding site" evidence="6">
    <location>
        <position position="61"/>
    </location>
    <ligand>
        <name>Zn(2+)</name>
        <dbReference type="ChEBI" id="CHEBI:29105"/>
        <label>1</label>
    </ligand>
</feature>
<dbReference type="InterPro" id="IPR032466">
    <property type="entry name" value="Metal_Hydrolase"/>
</dbReference>
<evidence type="ECO:0000256" key="3">
    <source>
        <dbReference type="ARBA" id="ARBA00022723"/>
    </source>
</evidence>